<keyword evidence="1" id="KW-1133">Transmembrane helix</keyword>
<sequence length="187" mass="20435">METISEINELLSTKMCSPVIIYAVTLVVSIISVYLCRERMKRYNTQKMENLYNMFTMQELKFMLVLGVVMFGLCQYKKTELAWIFLIFPVIYILIQNALLYIHVSSAVQNAPAVKPQVASQYGAGMSAPLMGQGPSVPVATQPAVKVPPVQKEEYVLPKMTSQSTSMGGGGAFGGAGSGMDVSGYNL</sequence>
<keyword evidence="1" id="KW-0812">Transmembrane</keyword>
<feature type="transmembrane region" description="Helical" evidence="1">
    <location>
        <begin position="58"/>
        <end position="76"/>
    </location>
</feature>
<keyword evidence="1" id="KW-0472">Membrane</keyword>
<feature type="transmembrane region" description="Helical" evidence="1">
    <location>
        <begin position="19"/>
        <end position="37"/>
    </location>
</feature>
<evidence type="ECO:0000256" key="1">
    <source>
        <dbReference type="SAM" id="Phobius"/>
    </source>
</evidence>
<evidence type="ECO:0000313" key="2">
    <source>
        <dbReference type="EMBL" id="QHT36957.1"/>
    </source>
</evidence>
<protein>
    <submittedName>
        <fullName evidence="2">Uncharacterized protein</fullName>
    </submittedName>
</protein>
<dbReference type="AlphaFoldDB" id="A0A6C0F590"/>
<organism evidence="2">
    <name type="scientific">viral metagenome</name>
    <dbReference type="NCBI Taxonomy" id="1070528"/>
    <lineage>
        <taxon>unclassified sequences</taxon>
        <taxon>metagenomes</taxon>
        <taxon>organismal metagenomes</taxon>
    </lineage>
</organism>
<dbReference type="EMBL" id="MN738787">
    <property type="protein sequence ID" value="QHT36957.1"/>
    <property type="molecule type" value="Genomic_DNA"/>
</dbReference>
<feature type="transmembrane region" description="Helical" evidence="1">
    <location>
        <begin position="82"/>
        <end position="102"/>
    </location>
</feature>
<reference evidence="2" key="1">
    <citation type="journal article" date="2020" name="Nature">
        <title>Giant virus diversity and host interactions through global metagenomics.</title>
        <authorList>
            <person name="Schulz F."/>
            <person name="Roux S."/>
            <person name="Paez-Espino D."/>
            <person name="Jungbluth S."/>
            <person name="Walsh D.A."/>
            <person name="Denef V.J."/>
            <person name="McMahon K.D."/>
            <person name="Konstantinidis K.T."/>
            <person name="Eloe-Fadrosh E.A."/>
            <person name="Kyrpides N.C."/>
            <person name="Woyke T."/>
        </authorList>
    </citation>
    <scope>NUCLEOTIDE SEQUENCE</scope>
    <source>
        <strain evidence="2">GVMAG-S-ERX555967-130</strain>
    </source>
</reference>
<accession>A0A6C0F590</accession>
<proteinExistence type="predicted"/>
<name>A0A6C0F590_9ZZZZ</name>